<organism evidence="1 2">
    <name type="scientific">Vibrio nigripulchritudo SOn1</name>
    <dbReference type="NCBI Taxonomy" id="1238450"/>
    <lineage>
        <taxon>Bacteria</taxon>
        <taxon>Pseudomonadati</taxon>
        <taxon>Pseudomonadota</taxon>
        <taxon>Gammaproteobacteria</taxon>
        <taxon>Vibrionales</taxon>
        <taxon>Vibrionaceae</taxon>
        <taxon>Vibrio</taxon>
    </lineage>
</organism>
<reference evidence="1 2" key="1">
    <citation type="journal article" date="2013" name="ISME J.">
        <title>Comparative genomics of pathogenic lineages of Vibrio nigripulchritudo identifies virulence-associated traits.</title>
        <authorList>
            <person name="Goudenege D."/>
            <person name="Labreuche Y."/>
            <person name="Krin E."/>
            <person name="Ansquer D."/>
            <person name="Mangenot S."/>
            <person name="Calteau A."/>
            <person name="Medigue C."/>
            <person name="Mazel D."/>
            <person name="Polz M.F."/>
            <person name="Le Roux F."/>
        </authorList>
    </citation>
    <scope>NUCLEOTIDE SEQUENCE [LARGE SCALE GENOMIC DNA]</scope>
    <source>
        <strain evidence="1 2">SOn1</strain>
    </source>
</reference>
<evidence type="ECO:0000313" key="1">
    <source>
        <dbReference type="EMBL" id="CCO47724.1"/>
    </source>
</evidence>
<dbReference type="EMBL" id="CAOF01000125">
    <property type="protein sequence ID" value="CCO47724.1"/>
    <property type="molecule type" value="Genomic_DNA"/>
</dbReference>
<proteinExistence type="predicted"/>
<accession>A0AAV2VSQ2</accession>
<sequence>MYLPKHTKLTFSEFSNIIIESNDLNLGTFCIYTTNSDVMISETTDIYIDDYPTGDEEGEDLFSDFVIEHNLELLYYGDQFVDVLNNLRTQNVPLTIENIIIAANFWLENDNFFTFIG</sequence>
<dbReference type="AlphaFoldDB" id="A0AAV2VSQ2"/>
<dbReference type="Proteomes" id="UP000018211">
    <property type="component" value="Unassembled WGS sequence"/>
</dbReference>
<dbReference type="RefSeq" id="WP_022612428.1">
    <property type="nucleotide sequence ID" value="NZ_LK391965.1"/>
</dbReference>
<gene>
    <name evidence="1" type="ORF">VIBNISOn1_340039</name>
</gene>
<protein>
    <submittedName>
        <fullName evidence="1">Uncharacterized protein</fullName>
    </submittedName>
</protein>
<comment type="caution">
    <text evidence="1">The sequence shown here is derived from an EMBL/GenBank/DDBJ whole genome shotgun (WGS) entry which is preliminary data.</text>
</comment>
<evidence type="ECO:0000313" key="2">
    <source>
        <dbReference type="Proteomes" id="UP000018211"/>
    </source>
</evidence>
<name>A0AAV2VSQ2_9VIBR</name>